<reference evidence="2 3" key="1">
    <citation type="journal article" date="2013" name="Mar. Genomics">
        <title>Expression of sulfatases in Rhodopirellula baltica and the diversity of sulfatases in the genus Rhodopirellula.</title>
        <authorList>
            <person name="Wegner C.E."/>
            <person name="Richter-Heitmann T."/>
            <person name="Klindworth A."/>
            <person name="Klockow C."/>
            <person name="Richter M."/>
            <person name="Achstetter T."/>
            <person name="Glockner F.O."/>
            <person name="Harder J."/>
        </authorList>
    </citation>
    <scope>NUCLEOTIDE SEQUENCE [LARGE SCALE GENOMIC DNA]</scope>
    <source>
        <strain evidence="2 3">WH47</strain>
    </source>
</reference>
<dbReference type="Proteomes" id="UP000006222">
    <property type="component" value="Unassembled WGS sequence"/>
</dbReference>
<feature type="compositionally biased region" description="Polar residues" evidence="1">
    <location>
        <begin position="84"/>
        <end position="93"/>
    </location>
</feature>
<evidence type="ECO:0000313" key="2">
    <source>
        <dbReference type="EMBL" id="EGF25194.1"/>
    </source>
</evidence>
<dbReference type="PATRIC" id="fig|991778.3.peg.5169"/>
<organism evidence="2 3">
    <name type="scientific">Rhodopirellula baltica WH47</name>
    <dbReference type="NCBI Taxonomy" id="991778"/>
    <lineage>
        <taxon>Bacteria</taxon>
        <taxon>Pseudomonadati</taxon>
        <taxon>Planctomycetota</taxon>
        <taxon>Planctomycetia</taxon>
        <taxon>Pirellulales</taxon>
        <taxon>Pirellulaceae</taxon>
        <taxon>Rhodopirellula</taxon>
    </lineage>
</organism>
<dbReference type="AlphaFoldDB" id="F2AYS7"/>
<protein>
    <submittedName>
        <fullName evidence="2">Uncharacterized protein</fullName>
    </submittedName>
</protein>
<name>F2AYS7_RHOBT</name>
<accession>F2AYS7</accession>
<comment type="caution">
    <text evidence="2">The sequence shown here is derived from an EMBL/GenBank/DDBJ whole genome shotgun (WGS) entry which is preliminary data.</text>
</comment>
<sequence>MKIGVRAERDSTDATNPPLTKTIAIKQSPSNNGLRPADPLIANMDGLAVAGLGLLVMQQHSSANRTGRLPISGSAKTDNHSFESSECSQTTFRLQREKSE</sequence>
<evidence type="ECO:0000313" key="3">
    <source>
        <dbReference type="Proteomes" id="UP000006222"/>
    </source>
</evidence>
<feature type="region of interest" description="Disordered" evidence="1">
    <location>
        <begin position="62"/>
        <end position="100"/>
    </location>
</feature>
<gene>
    <name evidence="2" type="ORF">RBWH47_02381</name>
</gene>
<proteinExistence type="predicted"/>
<evidence type="ECO:0000256" key="1">
    <source>
        <dbReference type="SAM" id="MobiDB-lite"/>
    </source>
</evidence>
<dbReference type="EMBL" id="AFAR01000245">
    <property type="protein sequence ID" value="EGF25194.1"/>
    <property type="molecule type" value="Genomic_DNA"/>
</dbReference>